<protein>
    <recommendedName>
        <fullName evidence="2">CCHC-type domain-containing protein</fullName>
    </recommendedName>
</protein>
<organism evidence="3 4">
    <name type="scientific">Austropuccinia psidii MF-1</name>
    <dbReference type="NCBI Taxonomy" id="1389203"/>
    <lineage>
        <taxon>Eukaryota</taxon>
        <taxon>Fungi</taxon>
        <taxon>Dikarya</taxon>
        <taxon>Basidiomycota</taxon>
        <taxon>Pucciniomycotina</taxon>
        <taxon>Pucciniomycetes</taxon>
        <taxon>Pucciniales</taxon>
        <taxon>Sphaerophragmiaceae</taxon>
        <taxon>Austropuccinia</taxon>
    </lineage>
</organism>
<feature type="domain" description="CCHC-type" evidence="2">
    <location>
        <begin position="37"/>
        <end position="51"/>
    </location>
</feature>
<dbReference type="Proteomes" id="UP000765509">
    <property type="component" value="Unassembled WGS sequence"/>
</dbReference>
<dbReference type="InterPro" id="IPR001878">
    <property type="entry name" value="Znf_CCHC"/>
</dbReference>
<evidence type="ECO:0000313" key="3">
    <source>
        <dbReference type="EMBL" id="MBW0584796.1"/>
    </source>
</evidence>
<reference evidence="3" key="1">
    <citation type="submission" date="2021-03" db="EMBL/GenBank/DDBJ databases">
        <title>Draft genome sequence of rust myrtle Austropuccinia psidii MF-1, a brazilian biotype.</title>
        <authorList>
            <person name="Quecine M.C."/>
            <person name="Pachon D.M.R."/>
            <person name="Bonatelli M.L."/>
            <person name="Correr F.H."/>
            <person name="Franceschini L.M."/>
            <person name="Leite T.F."/>
            <person name="Margarido G.R.A."/>
            <person name="Almeida C.A."/>
            <person name="Ferrarezi J.A."/>
            <person name="Labate C.A."/>
        </authorList>
    </citation>
    <scope>NUCLEOTIDE SEQUENCE</scope>
    <source>
        <strain evidence="3">MF-1</strain>
    </source>
</reference>
<dbReference type="AlphaFoldDB" id="A0A9Q3Q480"/>
<accession>A0A9Q3Q480</accession>
<sequence length="258" mass="29790">MKDIINRTRIGKTWVINPMEFKIIPKISKEDKKPVLKCHKCGRTSHLANTCIRKTKINEVEVIKDVKCTEEEEEFEKYSAVSKDTPVEDYSIESITDFFEFSQPWQFTSLDLRKAYQATVLLLQIGHIHHQWPIWPCNHPMGHLSFGAFMALHLNPEGIAAIYAQMGIYGNFPQNQGKWPKWLFLAIWAHNLHLRICTLLRTLMQSVQKTLFCTLGQFLAQKPKVAKNPRGPRNTFPSSETITSIFFPSVFPSQGLWT</sequence>
<keyword evidence="1" id="KW-0863">Zinc-finger</keyword>
<dbReference type="GO" id="GO:0008270">
    <property type="term" value="F:zinc ion binding"/>
    <property type="evidence" value="ECO:0007669"/>
    <property type="project" value="UniProtKB-KW"/>
</dbReference>
<comment type="caution">
    <text evidence="3">The sequence shown here is derived from an EMBL/GenBank/DDBJ whole genome shotgun (WGS) entry which is preliminary data.</text>
</comment>
<proteinExistence type="predicted"/>
<name>A0A9Q3Q480_9BASI</name>
<keyword evidence="4" id="KW-1185">Reference proteome</keyword>
<evidence type="ECO:0000259" key="2">
    <source>
        <dbReference type="PROSITE" id="PS50158"/>
    </source>
</evidence>
<dbReference type="PROSITE" id="PS50158">
    <property type="entry name" value="ZF_CCHC"/>
    <property type="match status" value="1"/>
</dbReference>
<evidence type="ECO:0000313" key="4">
    <source>
        <dbReference type="Proteomes" id="UP000765509"/>
    </source>
</evidence>
<keyword evidence="1" id="KW-0479">Metal-binding</keyword>
<dbReference type="EMBL" id="AVOT02119058">
    <property type="protein sequence ID" value="MBW0584796.1"/>
    <property type="molecule type" value="Genomic_DNA"/>
</dbReference>
<keyword evidence="1" id="KW-0862">Zinc</keyword>
<dbReference type="GO" id="GO:0003676">
    <property type="term" value="F:nucleic acid binding"/>
    <property type="evidence" value="ECO:0007669"/>
    <property type="project" value="InterPro"/>
</dbReference>
<evidence type="ECO:0000256" key="1">
    <source>
        <dbReference type="PROSITE-ProRule" id="PRU00047"/>
    </source>
</evidence>
<gene>
    <name evidence="3" type="ORF">O181_124511</name>
</gene>